<dbReference type="PANTHER" id="PTHR31793">
    <property type="entry name" value="4-HYDROXYBENZOYL-COA THIOESTERASE FAMILY MEMBER"/>
    <property type="match status" value="1"/>
</dbReference>
<dbReference type="PANTHER" id="PTHR31793:SF27">
    <property type="entry name" value="NOVEL THIOESTERASE SUPERFAMILY DOMAIN AND SAPOSIN A-TYPE DOMAIN CONTAINING PROTEIN (0610012H03RIK)"/>
    <property type="match status" value="1"/>
</dbReference>
<evidence type="ECO:0000256" key="1">
    <source>
        <dbReference type="ARBA" id="ARBA00005953"/>
    </source>
</evidence>
<dbReference type="HOGENOM" id="CLU_101141_0_2_1"/>
<dbReference type="EMBL" id="KN846988">
    <property type="protein sequence ID" value="KIW92762.1"/>
    <property type="molecule type" value="Genomic_DNA"/>
</dbReference>
<dbReference type="Proteomes" id="UP000053789">
    <property type="component" value="Unassembled WGS sequence"/>
</dbReference>
<dbReference type="VEuPathDB" id="FungiDB:Z519_06610"/>
<dbReference type="OrthoDB" id="2420454at2759"/>
<dbReference type="InterPro" id="IPR029069">
    <property type="entry name" value="HotDog_dom_sf"/>
</dbReference>
<accession>A0A0D2G200</accession>
<dbReference type="CDD" id="cd00586">
    <property type="entry name" value="4HBT"/>
    <property type="match status" value="1"/>
</dbReference>
<dbReference type="InterPro" id="IPR006683">
    <property type="entry name" value="Thioestr_dom"/>
</dbReference>
<evidence type="ECO:0000256" key="2">
    <source>
        <dbReference type="ARBA" id="ARBA00022801"/>
    </source>
</evidence>
<gene>
    <name evidence="4" type="ORF">Z519_06610</name>
</gene>
<dbReference type="GO" id="GO:0047617">
    <property type="term" value="F:fatty acyl-CoA hydrolase activity"/>
    <property type="evidence" value="ECO:0007669"/>
    <property type="project" value="TreeGrafter"/>
</dbReference>
<dbReference type="SUPFAM" id="SSF54637">
    <property type="entry name" value="Thioesterase/thiol ester dehydrase-isomerase"/>
    <property type="match status" value="1"/>
</dbReference>
<dbReference type="Gene3D" id="3.10.129.10">
    <property type="entry name" value="Hotdog Thioesterase"/>
    <property type="match status" value="1"/>
</dbReference>
<dbReference type="Pfam" id="PF03061">
    <property type="entry name" value="4HBT"/>
    <property type="match status" value="1"/>
</dbReference>
<protein>
    <recommendedName>
        <fullName evidence="3">Thioesterase domain-containing protein</fullName>
    </recommendedName>
</protein>
<keyword evidence="5" id="KW-1185">Reference proteome</keyword>
<comment type="similarity">
    <text evidence="1">Belongs to the 4-hydroxybenzoyl-CoA thioesterase family.</text>
</comment>
<dbReference type="InterPro" id="IPR050563">
    <property type="entry name" value="4-hydroxybenzoyl-CoA_TE"/>
</dbReference>
<organism evidence="4 5">
    <name type="scientific">Cladophialophora bantiana (strain ATCC 10958 / CBS 173.52 / CDC B-1940 / NIH 8579)</name>
    <name type="common">Xylohypha bantiana</name>
    <dbReference type="NCBI Taxonomy" id="1442370"/>
    <lineage>
        <taxon>Eukaryota</taxon>
        <taxon>Fungi</taxon>
        <taxon>Dikarya</taxon>
        <taxon>Ascomycota</taxon>
        <taxon>Pezizomycotina</taxon>
        <taxon>Eurotiomycetes</taxon>
        <taxon>Chaetothyriomycetidae</taxon>
        <taxon>Chaetothyriales</taxon>
        <taxon>Herpotrichiellaceae</taxon>
        <taxon>Cladophialophora</taxon>
    </lineage>
</organism>
<evidence type="ECO:0000313" key="5">
    <source>
        <dbReference type="Proteomes" id="UP000053789"/>
    </source>
</evidence>
<name>A0A0D2G200_CLAB1</name>
<sequence length="164" mass="18674">MARLELDLASKRLRKRSDYGYHLEYRLRWNDNDIFGHVNNPNYGVLTDSIINEYMIKECGYTMNKHQQAAIIANTYFDYFGSVSYPDVLDCGLRIVKLGKSSVMYEVGIFRRGDEDVKAVGGSTHVFVTQIDGQLGKPAESGMPNAMRQGYERLIKRTNPHSAL</sequence>
<dbReference type="AlphaFoldDB" id="A0A0D2G200"/>
<evidence type="ECO:0000313" key="4">
    <source>
        <dbReference type="EMBL" id="KIW92762.1"/>
    </source>
</evidence>
<keyword evidence="2" id="KW-0378">Hydrolase</keyword>
<feature type="domain" description="Thioesterase" evidence="3">
    <location>
        <begin position="35"/>
        <end position="116"/>
    </location>
</feature>
<proteinExistence type="inferred from homology"/>
<dbReference type="GeneID" id="27699538"/>
<dbReference type="RefSeq" id="XP_016619431.1">
    <property type="nucleotide sequence ID" value="XM_016764349.1"/>
</dbReference>
<evidence type="ECO:0000259" key="3">
    <source>
        <dbReference type="Pfam" id="PF03061"/>
    </source>
</evidence>
<reference evidence="4" key="1">
    <citation type="submission" date="2015-01" db="EMBL/GenBank/DDBJ databases">
        <title>The Genome Sequence of Cladophialophora bantiana CBS 173.52.</title>
        <authorList>
            <consortium name="The Broad Institute Genomics Platform"/>
            <person name="Cuomo C."/>
            <person name="de Hoog S."/>
            <person name="Gorbushina A."/>
            <person name="Stielow B."/>
            <person name="Teixiera M."/>
            <person name="Abouelleil A."/>
            <person name="Chapman S.B."/>
            <person name="Priest M."/>
            <person name="Young S.K."/>
            <person name="Wortman J."/>
            <person name="Nusbaum C."/>
            <person name="Birren B."/>
        </authorList>
    </citation>
    <scope>NUCLEOTIDE SEQUENCE [LARGE SCALE GENOMIC DNA]</scope>
    <source>
        <strain evidence="4">CBS 173.52</strain>
    </source>
</reference>